<comment type="subcellular location">
    <subcellularLocation>
        <location evidence="1">Cell membrane</location>
        <topology evidence="1">Multi-pass membrane protein</topology>
    </subcellularLocation>
</comment>
<organism evidence="9 10">
    <name type="scientific">Ulvibacterium marinum</name>
    <dbReference type="NCBI Taxonomy" id="2419782"/>
    <lineage>
        <taxon>Bacteria</taxon>
        <taxon>Pseudomonadati</taxon>
        <taxon>Bacteroidota</taxon>
        <taxon>Flavobacteriia</taxon>
        <taxon>Flavobacteriales</taxon>
        <taxon>Flavobacteriaceae</taxon>
        <taxon>Ulvibacterium</taxon>
    </lineage>
</organism>
<feature type="domain" description="ABC3 transporter permease C-terminal" evidence="7">
    <location>
        <begin position="287"/>
        <end position="402"/>
    </location>
</feature>
<feature type="transmembrane region" description="Helical" evidence="6">
    <location>
        <begin position="754"/>
        <end position="779"/>
    </location>
</feature>
<evidence type="ECO:0000313" key="9">
    <source>
        <dbReference type="EMBL" id="RKN82894.1"/>
    </source>
</evidence>
<feature type="transmembrane region" description="Helical" evidence="6">
    <location>
        <begin position="425"/>
        <end position="445"/>
    </location>
</feature>
<proteinExistence type="predicted"/>
<gene>
    <name evidence="9" type="ORF">D7Z94_03370</name>
</gene>
<feature type="transmembrane region" description="Helical" evidence="6">
    <location>
        <begin position="337"/>
        <end position="358"/>
    </location>
</feature>
<comment type="caution">
    <text evidence="9">The sequence shown here is derived from an EMBL/GenBank/DDBJ whole genome shotgun (WGS) entry which is preliminary data.</text>
</comment>
<feature type="domain" description="ABC3 transporter permease C-terminal" evidence="7">
    <location>
        <begin position="673"/>
        <end position="782"/>
    </location>
</feature>
<dbReference type="InterPro" id="IPR050250">
    <property type="entry name" value="Macrolide_Exporter_MacB"/>
</dbReference>
<feature type="domain" description="MacB-like periplasmic core" evidence="8">
    <location>
        <begin position="20"/>
        <end position="241"/>
    </location>
</feature>
<feature type="transmembrane region" description="Helical" evidence="6">
    <location>
        <begin position="281"/>
        <end position="303"/>
    </location>
</feature>
<dbReference type="InterPro" id="IPR003838">
    <property type="entry name" value="ABC3_permease_C"/>
</dbReference>
<accession>A0A3B0CE76</accession>
<feature type="domain" description="MacB-like periplasmic core" evidence="8">
    <location>
        <begin position="432"/>
        <end position="614"/>
    </location>
</feature>
<evidence type="ECO:0000256" key="4">
    <source>
        <dbReference type="ARBA" id="ARBA00022989"/>
    </source>
</evidence>
<keyword evidence="10" id="KW-1185">Reference proteome</keyword>
<evidence type="ECO:0000256" key="1">
    <source>
        <dbReference type="ARBA" id="ARBA00004651"/>
    </source>
</evidence>
<protein>
    <submittedName>
        <fullName evidence="9">FtsX-like permease family protein</fullName>
    </submittedName>
</protein>
<feature type="transmembrane region" description="Helical" evidence="6">
    <location>
        <begin position="378"/>
        <end position="404"/>
    </location>
</feature>
<evidence type="ECO:0000313" key="10">
    <source>
        <dbReference type="Proteomes" id="UP000276603"/>
    </source>
</evidence>
<dbReference type="AlphaFoldDB" id="A0A3B0CE76"/>
<dbReference type="RefSeq" id="WP_120710101.1">
    <property type="nucleotide sequence ID" value="NZ_RBCJ01000001.1"/>
</dbReference>
<reference evidence="9 10" key="1">
    <citation type="submission" date="2018-10" db="EMBL/GenBank/DDBJ databases">
        <title>Ulvibacterium marinum gen. nov., sp. nov., a novel marine bacterium of the family Flavobacteriaceae, isolated from a culture of the green alga Ulva prolifera.</title>
        <authorList>
            <person name="Zhang Z."/>
        </authorList>
    </citation>
    <scope>NUCLEOTIDE SEQUENCE [LARGE SCALE GENOMIC DNA]</scope>
    <source>
        <strain evidence="9 10">CCMM003</strain>
    </source>
</reference>
<evidence type="ECO:0000256" key="3">
    <source>
        <dbReference type="ARBA" id="ARBA00022692"/>
    </source>
</evidence>
<keyword evidence="5 6" id="KW-0472">Membrane</keyword>
<dbReference type="Pfam" id="PF02687">
    <property type="entry name" value="FtsX"/>
    <property type="match status" value="2"/>
</dbReference>
<keyword evidence="3 6" id="KW-0812">Transmembrane</keyword>
<name>A0A3B0CE76_9FLAO</name>
<dbReference type="PANTHER" id="PTHR30572:SF18">
    <property type="entry name" value="ABC-TYPE MACROLIDE FAMILY EXPORT SYSTEM PERMEASE COMPONENT 2"/>
    <property type="match status" value="1"/>
</dbReference>
<dbReference type="OrthoDB" id="5933722at2"/>
<sequence>MFKNHLKIAWRNLRKRKSSTLINIIGLAIGFSCSILIFLFVSHHLQYDNFHKNPDRIYRVVTELHRDDIGYRASVPPGFAEAFRTDYDYAEKVANIVSWEDQLISDIAQAGEERFKEDIAFTEPQFFDILNFPLRERLTERSLVEPNTAFITESTAQRLYKGENPLGRTFVLDNLETIEIIGVLEDLPDNTVINVDIFLSYKTVASYNDFLASGTWGGIMSSLQCYALLNPNQNQADIEAVLPELVEKHRSGRKNVHHYKLQPLADIHFNAKYPGSIDSDLLWIFALIGLFLIGIACINFINISSAQSFIRSKEIGIRRVLGSHKGHLFWQFISETFLIGFFAILVGVVIAIMALPHLNSLFELQLSLYSLLDFKTVVFLLFLLFAVSFVSGSYPAVLLARIVPVLALKGKFDQKDAGGQVTRKVLVTVQFAISIMLIVGTLVIAKQIDYAVNADLGFDKEAILMVDIPEELETERLNGLKERILGISGVTKATACLSSPGAAKNDWGTAVRYHNRPENEEFSIQAKLADEDYVNAFGLKLIAGRNFYASDSIQEVVVNQTLAKKLGLASVEELLGKKLTVSGTPASIVGVVADFHDQNFHEAISPIFIAPNKDAYSELAIKINGRDVKSTLEAIMERWQAVFPKYIYDYRFMDDRVAEQYESEQRLLALSKVFSVLAIFICCMGLYGIISFFVAQRTREIGIRRVLGGTIGHILGLFTIDFFKLILIAGLIASPLTWYFMNNWLEGYLYRTALSWWVFAAAIGGVVLITLTTIGYQVIKAALADPVKSLRTE</sequence>
<evidence type="ECO:0000256" key="5">
    <source>
        <dbReference type="ARBA" id="ARBA00023136"/>
    </source>
</evidence>
<dbReference type="Pfam" id="PF12704">
    <property type="entry name" value="MacB_PCD"/>
    <property type="match status" value="2"/>
</dbReference>
<feature type="transmembrane region" description="Helical" evidence="6">
    <location>
        <begin position="673"/>
        <end position="694"/>
    </location>
</feature>
<feature type="transmembrane region" description="Helical" evidence="6">
    <location>
        <begin position="21"/>
        <end position="41"/>
    </location>
</feature>
<dbReference type="InterPro" id="IPR025857">
    <property type="entry name" value="MacB_PCD"/>
</dbReference>
<keyword evidence="4 6" id="KW-1133">Transmembrane helix</keyword>
<evidence type="ECO:0000259" key="7">
    <source>
        <dbReference type="Pfam" id="PF02687"/>
    </source>
</evidence>
<dbReference type="GO" id="GO:0022857">
    <property type="term" value="F:transmembrane transporter activity"/>
    <property type="evidence" value="ECO:0007669"/>
    <property type="project" value="TreeGrafter"/>
</dbReference>
<dbReference type="EMBL" id="RBCJ01000001">
    <property type="protein sequence ID" value="RKN82894.1"/>
    <property type="molecule type" value="Genomic_DNA"/>
</dbReference>
<evidence type="ECO:0000256" key="2">
    <source>
        <dbReference type="ARBA" id="ARBA00022475"/>
    </source>
</evidence>
<dbReference type="PANTHER" id="PTHR30572">
    <property type="entry name" value="MEMBRANE COMPONENT OF TRANSPORTER-RELATED"/>
    <property type="match status" value="1"/>
</dbReference>
<keyword evidence="2" id="KW-1003">Cell membrane</keyword>
<dbReference type="Proteomes" id="UP000276603">
    <property type="component" value="Unassembled WGS sequence"/>
</dbReference>
<evidence type="ECO:0000259" key="8">
    <source>
        <dbReference type="Pfam" id="PF12704"/>
    </source>
</evidence>
<evidence type="ECO:0000256" key="6">
    <source>
        <dbReference type="SAM" id="Phobius"/>
    </source>
</evidence>
<dbReference type="PROSITE" id="PS51257">
    <property type="entry name" value="PROKAR_LIPOPROTEIN"/>
    <property type="match status" value="1"/>
</dbReference>
<dbReference type="GO" id="GO:0005886">
    <property type="term" value="C:plasma membrane"/>
    <property type="evidence" value="ECO:0007669"/>
    <property type="project" value="UniProtKB-SubCell"/>
</dbReference>
<feature type="transmembrane region" description="Helical" evidence="6">
    <location>
        <begin position="706"/>
        <end position="734"/>
    </location>
</feature>